<sequence length="320" mass="32964">MGRVLKRFLKEHAAYAAAGVAATARGIGEAASGEESEDQSFYVAMALLFALAFIGGFLPMILQKNDAILCVGDCFSGGLLVGAALMHMLPESAELNEMLAGEEEEEDEDMDAHGRALHGEGEEETYPWSFLLCSVALISLMAIETAASGTCCSTADKEPAKSHVPHHHSLGGLETTGKGGKSGAVAAIAAFTAFIIHCVLEGLALGVVGDDIMVMFVAVGAHKGFAAFALGAAAALCMFCFSIATPIGMLIGHTAATAEGAESPLPLAFNALAAGTFLQMGAVEVLGSEMMEGHGTCPGIVKYLFAMMGFAVMAVLALYC</sequence>
<feature type="transmembrane region" description="Helical" evidence="5">
    <location>
        <begin position="40"/>
        <end position="61"/>
    </location>
</feature>
<evidence type="ECO:0000256" key="4">
    <source>
        <dbReference type="ARBA" id="ARBA00023136"/>
    </source>
</evidence>
<protein>
    <submittedName>
        <fullName evidence="6">Uncharacterized protein</fullName>
    </submittedName>
</protein>
<reference evidence="6" key="2">
    <citation type="submission" date="2024-10" db="UniProtKB">
        <authorList>
            <consortium name="EnsemblProtists"/>
        </authorList>
    </citation>
    <scope>IDENTIFICATION</scope>
</reference>
<evidence type="ECO:0000313" key="6">
    <source>
        <dbReference type="EnsemblProtists" id="EOD39671"/>
    </source>
</evidence>
<feature type="transmembrane region" description="Helical" evidence="5">
    <location>
        <begin position="263"/>
        <end position="280"/>
    </location>
</feature>
<evidence type="ECO:0000256" key="2">
    <source>
        <dbReference type="ARBA" id="ARBA00022692"/>
    </source>
</evidence>
<comment type="subcellular location">
    <subcellularLocation>
        <location evidence="1">Membrane</location>
        <topology evidence="1">Multi-pass membrane protein</topology>
    </subcellularLocation>
</comment>
<feature type="transmembrane region" description="Helical" evidence="5">
    <location>
        <begin position="184"/>
        <end position="205"/>
    </location>
</feature>
<feature type="transmembrane region" description="Helical" evidence="5">
    <location>
        <begin position="300"/>
        <end position="319"/>
    </location>
</feature>
<feature type="transmembrane region" description="Helical" evidence="5">
    <location>
        <begin position="225"/>
        <end position="251"/>
    </location>
</feature>
<evidence type="ECO:0000256" key="1">
    <source>
        <dbReference type="ARBA" id="ARBA00004141"/>
    </source>
</evidence>
<name>A0A0D3KV86_EMIH1</name>
<dbReference type="RefSeq" id="XP_005792100.1">
    <property type="nucleotide sequence ID" value="XM_005792043.1"/>
</dbReference>
<proteinExistence type="predicted"/>
<dbReference type="HOGENOM" id="CLU_869959_0_0_1"/>
<dbReference type="PANTHER" id="PTHR11040:SF140">
    <property type="entry name" value="ZRT (ZRT), IRT- (IRT-) LIKE PROTEIN TRANSPORTER"/>
    <property type="match status" value="1"/>
</dbReference>
<accession>A0A0D3KV86</accession>
<dbReference type="GO" id="GO:0016020">
    <property type="term" value="C:membrane"/>
    <property type="evidence" value="ECO:0007669"/>
    <property type="project" value="UniProtKB-SubCell"/>
</dbReference>
<keyword evidence="2 5" id="KW-0812">Transmembrane</keyword>
<dbReference type="AlphaFoldDB" id="A0A0D3KV86"/>
<organism evidence="6 7">
    <name type="scientific">Emiliania huxleyi (strain CCMP1516)</name>
    <dbReference type="NCBI Taxonomy" id="280463"/>
    <lineage>
        <taxon>Eukaryota</taxon>
        <taxon>Haptista</taxon>
        <taxon>Haptophyta</taxon>
        <taxon>Prymnesiophyceae</taxon>
        <taxon>Isochrysidales</taxon>
        <taxon>Noelaerhabdaceae</taxon>
        <taxon>Emiliania</taxon>
    </lineage>
</organism>
<dbReference type="InterPro" id="IPR003689">
    <property type="entry name" value="ZIP"/>
</dbReference>
<dbReference type="EnsemblProtists" id="EOD39671">
    <property type="protein sequence ID" value="EOD39671"/>
    <property type="gene ID" value="EMIHUDRAFT_200252"/>
</dbReference>
<evidence type="ECO:0000256" key="5">
    <source>
        <dbReference type="SAM" id="Phobius"/>
    </source>
</evidence>
<dbReference type="GO" id="GO:0005385">
    <property type="term" value="F:zinc ion transmembrane transporter activity"/>
    <property type="evidence" value="ECO:0007669"/>
    <property type="project" value="TreeGrafter"/>
</dbReference>
<evidence type="ECO:0000256" key="3">
    <source>
        <dbReference type="ARBA" id="ARBA00022989"/>
    </source>
</evidence>
<keyword evidence="3 5" id="KW-1133">Transmembrane helix</keyword>
<keyword evidence="7" id="KW-1185">Reference proteome</keyword>
<dbReference type="KEGG" id="ehx:EMIHUDRAFT_200252"/>
<evidence type="ECO:0000313" key="7">
    <source>
        <dbReference type="Proteomes" id="UP000013827"/>
    </source>
</evidence>
<reference evidence="7" key="1">
    <citation type="journal article" date="2013" name="Nature">
        <title>Pan genome of the phytoplankton Emiliania underpins its global distribution.</title>
        <authorList>
            <person name="Read B.A."/>
            <person name="Kegel J."/>
            <person name="Klute M.J."/>
            <person name="Kuo A."/>
            <person name="Lefebvre S.C."/>
            <person name="Maumus F."/>
            <person name="Mayer C."/>
            <person name="Miller J."/>
            <person name="Monier A."/>
            <person name="Salamov A."/>
            <person name="Young J."/>
            <person name="Aguilar M."/>
            <person name="Claverie J.M."/>
            <person name="Frickenhaus S."/>
            <person name="Gonzalez K."/>
            <person name="Herman E.K."/>
            <person name="Lin Y.C."/>
            <person name="Napier J."/>
            <person name="Ogata H."/>
            <person name="Sarno A.F."/>
            <person name="Shmutz J."/>
            <person name="Schroeder D."/>
            <person name="de Vargas C."/>
            <person name="Verret F."/>
            <person name="von Dassow P."/>
            <person name="Valentin K."/>
            <person name="Van de Peer Y."/>
            <person name="Wheeler G."/>
            <person name="Dacks J.B."/>
            <person name="Delwiche C.F."/>
            <person name="Dyhrman S.T."/>
            <person name="Glockner G."/>
            <person name="John U."/>
            <person name="Richards T."/>
            <person name="Worden A.Z."/>
            <person name="Zhang X."/>
            <person name="Grigoriev I.V."/>
            <person name="Allen A.E."/>
            <person name="Bidle K."/>
            <person name="Borodovsky M."/>
            <person name="Bowler C."/>
            <person name="Brownlee C."/>
            <person name="Cock J.M."/>
            <person name="Elias M."/>
            <person name="Gladyshev V.N."/>
            <person name="Groth M."/>
            <person name="Guda C."/>
            <person name="Hadaegh A."/>
            <person name="Iglesias-Rodriguez M.D."/>
            <person name="Jenkins J."/>
            <person name="Jones B.M."/>
            <person name="Lawson T."/>
            <person name="Leese F."/>
            <person name="Lindquist E."/>
            <person name="Lobanov A."/>
            <person name="Lomsadze A."/>
            <person name="Malik S.B."/>
            <person name="Marsh M.E."/>
            <person name="Mackinder L."/>
            <person name="Mock T."/>
            <person name="Mueller-Roeber B."/>
            <person name="Pagarete A."/>
            <person name="Parker M."/>
            <person name="Probert I."/>
            <person name="Quesneville H."/>
            <person name="Raines C."/>
            <person name="Rensing S.A."/>
            <person name="Riano-Pachon D.M."/>
            <person name="Richier S."/>
            <person name="Rokitta S."/>
            <person name="Shiraiwa Y."/>
            <person name="Soanes D.M."/>
            <person name="van der Giezen M."/>
            <person name="Wahlund T.M."/>
            <person name="Williams B."/>
            <person name="Wilson W."/>
            <person name="Wolfe G."/>
            <person name="Wurch L.L."/>
        </authorList>
    </citation>
    <scope>NUCLEOTIDE SEQUENCE</scope>
</reference>
<dbReference type="STRING" id="2903.R1FVF2"/>
<dbReference type="OMA" id="VMEICIA"/>
<feature type="transmembrane region" description="Helical" evidence="5">
    <location>
        <begin position="68"/>
        <end position="89"/>
    </location>
</feature>
<dbReference type="GeneID" id="17284942"/>
<dbReference type="Pfam" id="PF02535">
    <property type="entry name" value="Zip"/>
    <property type="match status" value="1"/>
</dbReference>
<dbReference type="PANTHER" id="PTHR11040">
    <property type="entry name" value="ZINC/IRON TRANSPORTER"/>
    <property type="match status" value="1"/>
</dbReference>
<dbReference type="PaxDb" id="2903-EOD39671"/>
<dbReference type="eggNOG" id="KOG1558">
    <property type="taxonomic scope" value="Eukaryota"/>
</dbReference>
<keyword evidence="4 5" id="KW-0472">Membrane</keyword>
<dbReference type="Proteomes" id="UP000013827">
    <property type="component" value="Unassembled WGS sequence"/>
</dbReference>